<dbReference type="Proteomes" id="UP000182498">
    <property type="component" value="Unassembled WGS sequence"/>
</dbReference>
<proteinExistence type="inferred from homology"/>
<dbReference type="EC" id="1.2.1.16" evidence="6"/>
<dbReference type="PROSITE" id="PS00687">
    <property type="entry name" value="ALDEHYDE_DEHYDR_GLU"/>
    <property type="match status" value="1"/>
</dbReference>
<dbReference type="Gene3D" id="3.40.309.10">
    <property type="entry name" value="Aldehyde Dehydrogenase, Chain A, domain 2"/>
    <property type="match status" value="1"/>
</dbReference>
<dbReference type="Pfam" id="PF00171">
    <property type="entry name" value="Aldedh"/>
    <property type="match status" value="1"/>
</dbReference>
<dbReference type="GO" id="GO:0004777">
    <property type="term" value="F:succinate-semialdehyde dehydrogenase (NAD+) activity"/>
    <property type="evidence" value="ECO:0007669"/>
    <property type="project" value="TreeGrafter"/>
</dbReference>
<protein>
    <submittedName>
        <fullName evidence="6">NAD-dependent aldehyde dehydrogenases</fullName>
        <ecNumber evidence="6">1.2.1.16</ecNumber>
        <ecNumber evidence="6">1.2.1.20</ecNumber>
        <ecNumber evidence="6">1.2.1.79</ecNumber>
    </submittedName>
</protein>
<dbReference type="InterPro" id="IPR016162">
    <property type="entry name" value="Ald_DH_N"/>
</dbReference>
<dbReference type="PANTHER" id="PTHR43353:SF5">
    <property type="entry name" value="SUCCINATE-SEMIALDEHYDE DEHYDROGENASE, MITOCHONDRIAL"/>
    <property type="match status" value="1"/>
</dbReference>
<dbReference type="GO" id="GO:0009450">
    <property type="term" value="P:gamma-aminobutyric acid catabolic process"/>
    <property type="evidence" value="ECO:0007669"/>
    <property type="project" value="TreeGrafter"/>
</dbReference>
<dbReference type="EMBL" id="FAUH01000024">
    <property type="protein sequence ID" value="CUU67427.1"/>
    <property type="molecule type" value="Genomic_DNA"/>
</dbReference>
<evidence type="ECO:0000256" key="2">
    <source>
        <dbReference type="ARBA" id="ARBA00023002"/>
    </source>
</evidence>
<dbReference type="FunFam" id="3.40.309.10:FF:000009">
    <property type="entry name" value="Aldehyde dehydrogenase A"/>
    <property type="match status" value="1"/>
</dbReference>
<evidence type="ECO:0000256" key="1">
    <source>
        <dbReference type="ARBA" id="ARBA00009986"/>
    </source>
</evidence>
<sequence length="493" mass="52160">MPDQTLLAPEHLQTTAPTELWLAGRQTASSTGKTFPVLDPATGDVIARVADASLEDATAALDAAVDAFPLWSASSPRRRTDVLTRIFELVRERTEDFARTMTLEMGKPLAEARGEVAYGNEYFRWAAEEAVRIPGRFGTASQGNGHMLMTRTPVGPVLAITPWNFPLAMATRKIAPALAAGCPIIVKPSSDTPLTLLLLGEVITQAFAEFDVPAGLFSVLPGRGSAAMSEHLMSDRRLRKVTFTGSTPVGRTLVRQSAEHLQRTSMELGGNAPFVVAADADIDAAVSGAMVAKMRNGGQVCVAANRFLVDTSVVEEFTTGFLAAVEGIHQGNGFDDGVTLGPVITGRQRDEIHELVEDAVAAGARLLTGGEIPEGPGNFYPPTVLTDVPADARILREEIFGPVATITTFDSLEEGVARANDTEFGLAAYGYAGGVASAQYLTENLQAGMVALNRGQLSEPAAPFGGVGQSGFGREGGTEGIEEYLDIRYIALP</sequence>
<dbReference type="RefSeq" id="WP_014009494.1">
    <property type="nucleotide sequence ID" value="NZ_FAUH01000024.1"/>
</dbReference>
<keyword evidence="2 4" id="KW-0560">Oxidoreductase</keyword>
<evidence type="ECO:0000256" key="3">
    <source>
        <dbReference type="PROSITE-ProRule" id="PRU10007"/>
    </source>
</evidence>
<reference evidence="7" key="1">
    <citation type="submission" date="2015-11" db="EMBL/GenBank/DDBJ databases">
        <authorList>
            <person name="Dugat-Bony E."/>
        </authorList>
    </citation>
    <scope>NUCLEOTIDE SEQUENCE [LARGE SCALE GENOMIC DNA]</scope>
    <source>
        <strain evidence="7">Mu292</strain>
    </source>
</reference>
<dbReference type="InterPro" id="IPR029510">
    <property type="entry name" value="Ald_DH_CS_GLU"/>
</dbReference>
<dbReference type="GO" id="GO:0036243">
    <property type="term" value="F:succinate-semialdehyde dehydrogenase (NADP+) activity"/>
    <property type="evidence" value="ECO:0007669"/>
    <property type="project" value="UniProtKB-EC"/>
</dbReference>
<dbReference type="AlphaFoldDB" id="A0A125T5A1"/>
<gene>
    <name evidence="6" type="ORF">CVAR292_02789</name>
</gene>
<dbReference type="GO" id="GO:0102810">
    <property type="term" value="F:glutarate-semialdehyde dehydrogenase (NADP+) activity"/>
    <property type="evidence" value="ECO:0007669"/>
    <property type="project" value="UniProtKB-EC"/>
</dbReference>
<dbReference type="InterPro" id="IPR016163">
    <property type="entry name" value="Ald_DH_C"/>
</dbReference>
<accession>A0A125T5A1</accession>
<dbReference type="Gene3D" id="3.40.605.10">
    <property type="entry name" value="Aldehyde Dehydrogenase, Chain A, domain 1"/>
    <property type="match status" value="1"/>
</dbReference>
<dbReference type="PANTHER" id="PTHR43353">
    <property type="entry name" value="SUCCINATE-SEMIALDEHYDE DEHYDROGENASE, MITOCHONDRIAL"/>
    <property type="match status" value="1"/>
</dbReference>
<dbReference type="EC" id="1.2.1.20" evidence="6"/>
<dbReference type="SUPFAM" id="SSF53720">
    <property type="entry name" value="ALDH-like"/>
    <property type="match status" value="1"/>
</dbReference>
<feature type="active site" evidence="3">
    <location>
        <position position="267"/>
    </location>
</feature>
<evidence type="ECO:0000256" key="4">
    <source>
        <dbReference type="RuleBase" id="RU003345"/>
    </source>
</evidence>
<dbReference type="InterPro" id="IPR015590">
    <property type="entry name" value="Aldehyde_DH_dom"/>
</dbReference>
<comment type="similarity">
    <text evidence="1 4">Belongs to the aldehyde dehydrogenase family.</text>
</comment>
<dbReference type="OMA" id="VAACFRF"/>
<organism evidence="6 7">
    <name type="scientific">Corynebacterium variabile</name>
    <dbReference type="NCBI Taxonomy" id="1727"/>
    <lineage>
        <taxon>Bacteria</taxon>
        <taxon>Bacillati</taxon>
        <taxon>Actinomycetota</taxon>
        <taxon>Actinomycetes</taxon>
        <taxon>Mycobacteriales</taxon>
        <taxon>Corynebacteriaceae</taxon>
        <taxon>Corynebacterium</taxon>
    </lineage>
</organism>
<dbReference type="CDD" id="cd07103">
    <property type="entry name" value="ALDH_F5_SSADH_GabD"/>
    <property type="match status" value="1"/>
</dbReference>
<dbReference type="EC" id="1.2.1.79" evidence="6"/>
<dbReference type="InterPro" id="IPR050740">
    <property type="entry name" value="Aldehyde_DH_Superfamily"/>
</dbReference>
<evidence type="ECO:0000313" key="6">
    <source>
        <dbReference type="EMBL" id="CUU67427.1"/>
    </source>
</evidence>
<evidence type="ECO:0000313" key="7">
    <source>
        <dbReference type="Proteomes" id="UP000182498"/>
    </source>
</evidence>
<keyword evidence="7" id="KW-1185">Reference proteome</keyword>
<dbReference type="FunFam" id="3.40.605.10:FF:000007">
    <property type="entry name" value="NAD/NADP-dependent betaine aldehyde dehydrogenase"/>
    <property type="match status" value="1"/>
</dbReference>
<evidence type="ECO:0000259" key="5">
    <source>
        <dbReference type="Pfam" id="PF00171"/>
    </source>
</evidence>
<dbReference type="InterPro" id="IPR016161">
    <property type="entry name" value="Ald_DH/histidinol_DH"/>
</dbReference>
<name>A0A125T5A1_9CORY</name>
<dbReference type="OrthoDB" id="6882680at2"/>
<feature type="domain" description="Aldehyde dehydrogenase" evidence="5">
    <location>
        <begin position="30"/>
        <end position="489"/>
    </location>
</feature>